<organism evidence="2 3">
    <name type="scientific">Micromonospora azadirachtae</name>
    <dbReference type="NCBI Taxonomy" id="1970735"/>
    <lineage>
        <taxon>Bacteria</taxon>
        <taxon>Bacillati</taxon>
        <taxon>Actinomycetota</taxon>
        <taxon>Actinomycetes</taxon>
        <taxon>Micromonosporales</taxon>
        <taxon>Micromonosporaceae</taxon>
        <taxon>Micromonospora</taxon>
    </lineage>
</organism>
<protein>
    <submittedName>
        <fullName evidence="2">MFS transporter</fullName>
    </submittedName>
</protein>
<dbReference type="EMBL" id="JBHTHM010002434">
    <property type="protein sequence ID" value="MFD0788019.1"/>
    <property type="molecule type" value="Genomic_DNA"/>
</dbReference>
<keyword evidence="1" id="KW-0472">Membrane</keyword>
<dbReference type="SUPFAM" id="SSF103473">
    <property type="entry name" value="MFS general substrate transporter"/>
    <property type="match status" value="1"/>
</dbReference>
<name>A0ABW3AB52_9ACTN</name>
<accession>A0ABW3AB52</accession>
<proteinExistence type="predicted"/>
<reference evidence="3" key="1">
    <citation type="journal article" date="2019" name="Int. J. Syst. Evol. Microbiol.">
        <title>The Global Catalogue of Microorganisms (GCM) 10K type strain sequencing project: providing services to taxonomists for standard genome sequencing and annotation.</title>
        <authorList>
            <consortium name="The Broad Institute Genomics Platform"/>
            <consortium name="The Broad Institute Genome Sequencing Center for Infectious Disease"/>
            <person name="Wu L."/>
            <person name="Ma J."/>
        </authorList>
    </citation>
    <scope>NUCLEOTIDE SEQUENCE [LARGE SCALE GENOMIC DNA]</scope>
    <source>
        <strain evidence="3">JCM 32148</strain>
    </source>
</reference>
<feature type="transmembrane region" description="Helical" evidence="1">
    <location>
        <begin position="48"/>
        <end position="68"/>
    </location>
</feature>
<evidence type="ECO:0000256" key="1">
    <source>
        <dbReference type="SAM" id="Phobius"/>
    </source>
</evidence>
<evidence type="ECO:0000313" key="3">
    <source>
        <dbReference type="Proteomes" id="UP001597053"/>
    </source>
</evidence>
<keyword evidence="3" id="KW-1185">Reference proteome</keyword>
<gene>
    <name evidence="2" type="ORF">ACFQZ8_29265</name>
</gene>
<feature type="non-terminal residue" evidence="2">
    <location>
        <position position="76"/>
    </location>
</feature>
<sequence length="76" mass="7858">MDVADGAGVFWRWWTAFTTSAVGSAVGAVALPLTALTALDATPFEMGLIAAANYVAWIVIGLPAGVIVQRLPLRGT</sequence>
<comment type="caution">
    <text evidence="2">The sequence shown here is derived from an EMBL/GenBank/DDBJ whole genome shotgun (WGS) entry which is preliminary data.</text>
</comment>
<dbReference type="Proteomes" id="UP001597053">
    <property type="component" value="Unassembled WGS sequence"/>
</dbReference>
<keyword evidence="1" id="KW-1133">Transmembrane helix</keyword>
<keyword evidence="1" id="KW-0812">Transmembrane</keyword>
<feature type="transmembrane region" description="Helical" evidence="1">
    <location>
        <begin position="12"/>
        <end position="36"/>
    </location>
</feature>
<dbReference type="InterPro" id="IPR036259">
    <property type="entry name" value="MFS_trans_sf"/>
</dbReference>
<evidence type="ECO:0000313" key="2">
    <source>
        <dbReference type="EMBL" id="MFD0788019.1"/>
    </source>
</evidence>